<organism evidence="1 2">
    <name type="scientific">Aspergillus ruber (strain CBS 135680)</name>
    <dbReference type="NCBI Taxonomy" id="1388766"/>
    <lineage>
        <taxon>Eukaryota</taxon>
        <taxon>Fungi</taxon>
        <taxon>Dikarya</taxon>
        <taxon>Ascomycota</taxon>
        <taxon>Pezizomycotina</taxon>
        <taxon>Eurotiomycetes</taxon>
        <taxon>Eurotiomycetidae</taxon>
        <taxon>Eurotiales</taxon>
        <taxon>Aspergillaceae</taxon>
        <taxon>Aspergillus</taxon>
        <taxon>Aspergillus subgen. Aspergillus</taxon>
    </lineage>
</organism>
<reference evidence="2" key="1">
    <citation type="journal article" date="2014" name="Nat. Commun.">
        <title>Genomic adaptations of the halophilic Dead Sea filamentous fungus Eurotium rubrum.</title>
        <authorList>
            <person name="Kis-Papo T."/>
            <person name="Weig A.R."/>
            <person name="Riley R."/>
            <person name="Persoh D."/>
            <person name="Salamov A."/>
            <person name="Sun H."/>
            <person name="Lipzen A."/>
            <person name="Wasser S.P."/>
            <person name="Rambold G."/>
            <person name="Grigoriev I.V."/>
            <person name="Nevo E."/>
        </authorList>
    </citation>
    <scope>NUCLEOTIDE SEQUENCE [LARGE SCALE GENOMIC DNA]</scope>
    <source>
        <strain evidence="2">CBS 135680</strain>
    </source>
</reference>
<dbReference type="AlphaFoldDB" id="A0A017SN61"/>
<proteinExistence type="predicted"/>
<dbReference type="RefSeq" id="XP_040642085.1">
    <property type="nucleotide sequence ID" value="XM_040780903.1"/>
</dbReference>
<dbReference type="EMBL" id="KK088413">
    <property type="protein sequence ID" value="EYE98397.1"/>
    <property type="molecule type" value="Genomic_DNA"/>
</dbReference>
<dbReference type="GeneID" id="63696027"/>
<feature type="non-terminal residue" evidence="1">
    <location>
        <position position="59"/>
    </location>
</feature>
<dbReference type="Proteomes" id="UP000019804">
    <property type="component" value="Unassembled WGS sequence"/>
</dbReference>
<evidence type="ECO:0000313" key="2">
    <source>
        <dbReference type="Proteomes" id="UP000019804"/>
    </source>
</evidence>
<dbReference type="HOGENOM" id="CLU_2967126_0_0_1"/>
<evidence type="ECO:0000313" key="1">
    <source>
        <dbReference type="EMBL" id="EYE98397.1"/>
    </source>
</evidence>
<gene>
    <name evidence="1" type="ORF">EURHEDRAFT_408735</name>
</gene>
<accession>A0A017SN61</accession>
<sequence>MDVLLTFQAEFGHLRLLPFRIHHSSTPYTTKKKSFELTHALQDQCKSGTPLVEFAGEGG</sequence>
<keyword evidence="2" id="KW-1185">Reference proteome</keyword>
<protein>
    <submittedName>
        <fullName evidence="1">Uncharacterized protein</fullName>
    </submittedName>
</protein>
<name>A0A017SN61_ASPRC</name>